<accession>A0ABT8QKX5</accession>
<dbReference type="Proteomes" id="UP001176021">
    <property type="component" value="Unassembled WGS sequence"/>
</dbReference>
<organism evidence="1 2">
    <name type="scientific">Desulfosporosinus nitroreducens</name>
    <dbReference type="NCBI Taxonomy" id="2018668"/>
    <lineage>
        <taxon>Bacteria</taxon>
        <taxon>Bacillati</taxon>
        <taxon>Bacillota</taxon>
        <taxon>Clostridia</taxon>
        <taxon>Eubacteriales</taxon>
        <taxon>Desulfitobacteriaceae</taxon>
        <taxon>Desulfosporosinus</taxon>
    </lineage>
</organism>
<comment type="caution">
    <text evidence="1">The sequence shown here is derived from an EMBL/GenBank/DDBJ whole genome shotgun (WGS) entry which is preliminary data.</text>
</comment>
<evidence type="ECO:0008006" key="3">
    <source>
        <dbReference type="Google" id="ProtNLM"/>
    </source>
</evidence>
<protein>
    <recommendedName>
        <fullName evidence="3">N-acetyltransferase domain-containing protein</fullName>
    </recommendedName>
</protein>
<name>A0ABT8QKX5_9FIRM</name>
<proteinExistence type="predicted"/>
<evidence type="ECO:0000313" key="2">
    <source>
        <dbReference type="Proteomes" id="UP001176021"/>
    </source>
</evidence>
<evidence type="ECO:0000313" key="1">
    <source>
        <dbReference type="EMBL" id="MDO0821976.1"/>
    </source>
</evidence>
<sequence length="102" mass="11369">MQVPELGWNKINLTFARWLGEVDLSAIFLHPIELSLGHTSRSILLALSQQFQPDTIVGSTLFVKEELQGTGRGILFVSKIVSGFLSYILLNEKRGEEVELSP</sequence>
<keyword evidence="2" id="KW-1185">Reference proteome</keyword>
<dbReference type="RefSeq" id="WP_252468523.1">
    <property type="nucleotide sequence ID" value="NZ_JAMHFY010000006.1"/>
</dbReference>
<gene>
    <name evidence="1" type="ORF">M8H41_03760</name>
</gene>
<reference evidence="1" key="1">
    <citation type="submission" date="2022-05" db="EMBL/GenBank/DDBJ databases">
        <title>Expanded diversity of anoxic marine methylotrophy in a Black Sea sulfate reducing microorganism.</title>
        <authorList>
            <person name="Fischer P.Q."/>
            <person name="Stams A.J.M."/>
            <person name="Villanueva L."/>
            <person name="Sousa D.Z."/>
        </authorList>
    </citation>
    <scope>NUCLEOTIDE SEQUENCE</scope>
    <source>
        <strain evidence="1">P130</strain>
    </source>
</reference>
<dbReference type="EMBL" id="JAMJEV010000003">
    <property type="protein sequence ID" value="MDO0821976.1"/>
    <property type="molecule type" value="Genomic_DNA"/>
</dbReference>